<feature type="region of interest" description="Disordered" evidence="1">
    <location>
        <begin position="410"/>
        <end position="431"/>
    </location>
</feature>
<comment type="caution">
    <text evidence="2">The sequence shown here is derived from an EMBL/GenBank/DDBJ whole genome shotgun (WGS) entry which is preliminary data.</text>
</comment>
<dbReference type="EMBL" id="VIFM01000060">
    <property type="protein sequence ID" value="TQF14737.1"/>
    <property type="molecule type" value="Genomic_DNA"/>
</dbReference>
<evidence type="ECO:0000313" key="2">
    <source>
        <dbReference type="EMBL" id="TQF14737.1"/>
    </source>
</evidence>
<organism evidence="2 3">
    <name type="scientific">Myxococcus llanfairpwllgwyngyllgogerychwyrndrobwllllantysiliogogogochensis</name>
    <dbReference type="NCBI Taxonomy" id="2590453"/>
    <lineage>
        <taxon>Bacteria</taxon>
        <taxon>Pseudomonadati</taxon>
        <taxon>Myxococcota</taxon>
        <taxon>Myxococcia</taxon>
        <taxon>Myxococcales</taxon>
        <taxon>Cystobacterineae</taxon>
        <taxon>Myxococcaceae</taxon>
        <taxon>Myxococcus</taxon>
    </lineage>
</organism>
<dbReference type="OrthoDB" id="9796131at2"/>
<reference evidence="2 3" key="1">
    <citation type="submission" date="2019-06" db="EMBL/GenBank/DDBJ databases">
        <authorList>
            <person name="Livingstone P."/>
            <person name="Whitworth D."/>
        </authorList>
    </citation>
    <scope>NUCLEOTIDE SEQUENCE [LARGE SCALE GENOMIC DNA]</scope>
    <source>
        <strain evidence="2 3">AM401</strain>
    </source>
</reference>
<keyword evidence="3" id="KW-1185">Reference proteome</keyword>
<name>A0A540X0E7_9BACT</name>
<dbReference type="Proteomes" id="UP000315369">
    <property type="component" value="Unassembled WGS sequence"/>
</dbReference>
<proteinExistence type="predicted"/>
<gene>
    <name evidence="2" type="ORF">FJV41_17230</name>
</gene>
<sequence>MPLTLPPIDDRKYQQLLDEALARIPIHNPEWTNFNKSDPGVTLLELFAFLTESLLYRANQIPERNRLKFLQLLGVPLLPAASARGLVAFRNERGGPPQALTLTEGVEVRAGQVPFRAERGLDVLPVEAACFYKRSVAPEERVKEYYQELYASFTATAPPPAPLNELQFYETTPFSPRGTEPLDLNTETLDKALWVALLLRPADRKLPDALTRAREELKGKVLTVGLAPAGGSEGRDLVPNGQARPVGSAVLQFQLPRLPVDGKLPEDPALRNASWRTLVTSEMPGEPSVVDVPLPSTLGELELWTNLDPLEAGTRDFPPSLDDEELEARVITWVRITASAPVTTKLLWAGINAAPVSQRERVTSELLPTGSGEPDQALKLSRAPVLPGSVKLSVTVNGITETWEEIDDLTSAGPEVSVPDPRLPPGSPRPARTRVKVFRLDAEAGELRFGDGAHGARPPLGATLRADYDHGVGRAGNVATGTVASGPALPPGIQVANPLPTWGGSDAEGVREGERHISRFLQHRDRLVTAQDFEAVTLRTPGVAVGRVDVLPAFHPALSPNEPGDAPGAVTVLAIPRAEPDAREAEGPDTFLDAIACWLSPRRLVTTEVFVRRPQYKPVWVTVGLEVVAGVSQAQVREAVKAALIEFLSPLPPEDAELLEQTVSLAGANLSTVARRGWPLRKAVVALELAAVASRVAGVALVRGVRLGLATGTQQDQIPMTGLQLPRLAGLSVAVGDAPSLDDLRGTSVTTTQRPFVSVPIVPEECQ</sequence>
<accession>A0A540X0E7</accession>
<dbReference type="AlphaFoldDB" id="A0A540X0E7"/>
<evidence type="ECO:0000256" key="1">
    <source>
        <dbReference type="SAM" id="MobiDB-lite"/>
    </source>
</evidence>
<protein>
    <submittedName>
        <fullName evidence="2">Uncharacterized protein</fullName>
    </submittedName>
</protein>
<dbReference type="RefSeq" id="WP_141643589.1">
    <property type="nucleotide sequence ID" value="NZ_VIFM01000060.1"/>
</dbReference>
<evidence type="ECO:0000313" key="3">
    <source>
        <dbReference type="Proteomes" id="UP000315369"/>
    </source>
</evidence>